<evidence type="ECO:0000256" key="3">
    <source>
        <dbReference type="ARBA" id="ARBA00022528"/>
    </source>
</evidence>
<feature type="domain" description="Maturase MatK N-terminal" evidence="6">
    <location>
        <begin position="1"/>
        <end position="119"/>
    </location>
</feature>
<dbReference type="InterPro" id="IPR024942">
    <property type="entry name" value="Maturase_MatK_N"/>
</dbReference>
<dbReference type="EMBL" id="FR717534">
    <property type="protein sequence ID" value="CBY17559.1"/>
    <property type="molecule type" value="Genomic_DNA"/>
</dbReference>
<name>G7ZJN0_9ASPA</name>
<dbReference type="AlphaFoldDB" id="G7ZJN0"/>
<sequence>FFWLWFRKQCFYWGLTSFGTFLERTHFYGKIEHFQIKPLHFIVVCPNYLYKSIRSFIETFMHFVRYQPKVIIALKKIDFVMFTWQSQDVNLWQCKYCFSLISNRMHIKLFSESFFFFFGDFSKLLINSWSVRNPKLENSFLIGIIAEKFDTIIPIFLCIGSLNKTQ</sequence>
<dbReference type="GO" id="GO:0006397">
    <property type="term" value="P:mRNA processing"/>
    <property type="evidence" value="ECO:0007669"/>
    <property type="project" value="UniProtKB-KW"/>
</dbReference>
<proteinExistence type="inferred from homology"/>
<comment type="subcellular location">
    <subcellularLocation>
        <location evidence="1">Plastid</location>
        <location evidence="1">Chloroplast</location>
    </subcellularLocation>
</comment>
<organism evidence="7">
    <name type="scientific">Agave sisalana</name>
    <dbReference type="NCBI Taxonomy" id="442491"/>
    <lineage>
        <taxon>Eukaryota</taxon>
        <taxon>Viridiplantae</taxon>
        <taxon>Streptophyta</taxon>
        <taxon>Embryophyta</taxon>
        <taxon>Tracheophyta</taxon>
        <taxon>Spermatophyta</taxon>
        <taxon>Magnoliopsida</taxon>
        <taxon>Liliopsida</taxon>
        <taxon>Asparagales</taxon>
        <taxon>Asparagaceae</taxon>
        <taxon>Agavoideae</taxon>
        <taxon>Agave</taxon>
    </lineage>
</organism>
<protein>
    <submittedName>
        <fullName evidence="7">Maturase K</fullName>
    </submittedName>
</protein>
<evidence type="ECO:0000313" key="7">
    <source>
        <dbReference type="EMBL" id="CBY17559.1"/>
    </source>
</evidence>
<dbReference type="PANTHER" id="PTHR34811:SF1">
    <property type="entry name" value="MATURASE K"/>
    <property type="match status" value="1"/>
</dbReference>
<gene>
    <name evidence="7" type="primary">matK</name>
</gene>
<geneLocation type="chloroplast" evidence="7"/>
<comment type="similarity">
    <text evidence="2">Belongs to the intron maturase 2 family. MatK subfamily.</text>
</comment>
<dbReference type="InterPro" id="IPR002866">
    <property type="entry name" value="Maturase_MatK"/>
</dbReference>
<evidence type="ECO:0000259" key="6">
    <source>
        <dbReference type="Pfam" id="PF01824"/>
    </source>
</evidence>
<feature type="non-terminal residue" evidence="7">
    <location>
        <position position="1"/>
    </location>
</feature>
<keyword evidence="4" id="KW-0507">mRNA processing</keyword>
<evidence type="ECO:0000256" key="4">
    <source>
        <dbReference type="ARBA" id="ARBA00022664"/>
    </source>
</evidence>
<keyword evidence="5 7" id="KW-0934">Plastid</keyword>
<dbReference type="PANTHER" id="PTHR34811">
    <property type="entry name" value="MATURASE K"/>
    <property type="match status" value="1"/>
</dbReference>
<reference evidence="7" key="1">
    <citation type="submission" date="2010-10" db="EMBL/GenBank/DDBJ databases">
        <title>DNA barcode for plant.</title>
        <authorList>
            <person name="Nimbalkar M.S."/>
        </authorList>
    </citation>
    <scope>NUCLEOTIDE SEQUENCE</scope>
</reference>
<dbReference type="GO" id="GO:0009507">
    <property type="term" value="C:chloroplast"/>
    <property type="evidence" value="ECO:0007669"/>
    <property type="project" value="UniProtKB-SubCell"/>
</dbReference>
<evidence type="ECO:0000256" key="2">
    <source>
        <dbReference type="ARBA" id="ARBA00006621"/>
    </source>
</evidence>
<keyword evidence="3 5" id="KW-0150">Chloroplast</keyword>
<dbReference type="Pfam" id="PF01824">
    <property type="entry name" value="MatK_N"/>
    <property type="match status" value="1"/>
</dbReference>
<evidence type="ECO:0000256" key="1">
    <source>
        <dbReference type="ARBA" id="ARBA00004229"/>
    </source>
</evidence>
<feature type="non-terminal residue" evidence="7">
    <location>
        <position position="166"/>
    </location>
</feature>
<comment type="function">
    <text evidence="5">Usually encoded in the trnK tRNA gene intron. Probably assists in splicing its own and other chloroplast group II introns.</text>
</comment>
<evidence type="ECO:0000256" key="5">
    <source>
        <dbReference type="RuleBase" id="RU004226"/>
    </source>
</evidence>
<accession>G7ZJN0</accession>